<dbReference type="GeneID" id="31016994"/>
<name>A0A1J9RZ85_9PEZI</name>
<reference evidence="1 2" key="1">
    <citation type="submission" date="2016-10" db="EMBL/GenBank/DDBJ databases">
        <title>Proteomics and genomics reveal pathogen-plant mechanisms compatible with a hemibiotrophic lifestyle of Diplodia corticola.</title>
        <authorList>
            <person name="Fernandes I."/>
            <person name="De Jonge R."/>
            <person name="Van De Peer Y."/>
            <person name="Devreese B."/>
            <person name="Alves A."/>
            <person name="Esteves A.C."/>
        </authorList>
    </citation>
    <scope>NUCLEOTIDE SEQUENCE [LARGE SCALE GENOMIC DNA]</scope>
    <source>
        <strain evidence="1 2">CBS 112549</strain>
    </source>
</reference>
<organism evidence="1 2">
    <name type="scientific">Diplodia corticola</name>
    <dbReference type="NCBI Taxonomy" id="236234"/>
    <lineage>
        <taxon>Eukaryota</taxon>
        <taxon>Fungi</taxon>
        <taxon>Dikarya</taxon>
        <taxon>Ascomycota</taxon>
        <taxon>Pezizomycotina</taxon>
        <taxon>Dothideomycetes</taxon>
        <taxon>Dothideomycetes incertae sedis</taxon>
        <taxon>Botryosphaeriales</taxon>
        <taxon>Botryosphaeriaceae</taxon>
        <taxon>Diplodia</taxon>
    </lineage>
</organism>
<comment type="caution">
    <text evidence="1">The sequence shown here is derived from an EMBL/GenBank/DDBJ whole genome shotgun (WGS) entry which is preliminary data.</text>
</comment>
<dbReference type="EMBL" id="MNUE01000005">
    <property type="protein sequence ID" value="OJD37987.1"/>
    <property type="molecule type" value="Genomic_DNA"/>
</dbReference>
<dbReference type="RefSeq" id="XP_020134015.1">
    <property type="nucleotide sequence ID" value="XM_020276733.1"/>
</dbReference>
<dbReference type="OrthoDB" id="3942888at2759"/>
<accession>A0A1J9RZ85</accession>
<evidence type="ECO:0000313" key="2">
    <source>
        <dbReference type="Proteomes" id="UP000183809"/>
    </source>
</evidence>
<evidence type="ECO:0000313" key="1">
    <source>
        <dbReference type="EMBL" id="OJD37987.1"/>
    </source>
</evidence>
<proteinExistence type="predicted"/>
<protein>
    <submittedName>
        <fullName evidence="1">Uncharacterized protein</fullName>
    </submittedName>
</protein>
<keyword evidence="2" id="KW-1185">Reference proteome</keyword>
<sequence>MDPQATMRAFNDADLESMPAEVMDVICDTGGLSFRDNMNLRLTSRAIRRSTWEWFRRHTVKMPHGSDGTPNTLHVSMTPAGLDGFRWWTIHQKNTQEIKTIHINVAQFNAGCLEKLRQDLDNILKYDGLATPSVTFSPRLTGKVRQRVSHFYMKTALIAHRSKGLDSSDPMRHSHIFGSIKDLIHLRYLKYHMEHAEQVRMKSAGEESMLFNEAFNSLTELEAMAIGSWNIPNLYDDMQMTERVMADHPKAFKFKDDVPAHKRLLTSDRPQLPHIPGYGTMLRTDTLKRVFNLMAGNPKQLKSLIVQNNSVSLDPMCAFKQPTDEEAGIWAFCLPQSTLESLKPTLANLRKIHLTLSNGEYNAGPVGYTAKQDTDAFVRFLSALPNLQTFQLAAASETLFTDDFIFPVLNALPPTVTTIHLYDFIASVPTLCGFLTKHSETLLDVRFTRAYLVKASWTPVFETMAENLTALTHFCFERLWELHPEYADKVFFDEERDTHEDVFGERTYYVLDHADLEAGRFDQRGNWVFEDRYDALTGDGSDMPIEDKLGIAIDSERETWPYKFLDRKLINHVCKVFGKREGDFKVPKPFDP</sequence>
<dbReference type="AlphaFoldDB" id="A0A1J9RZ85"/>
<dbReference type="Proteomes" id="UP000183809">
    <property type="component" value="Unassembled WGS sequence"/>
</dbReference>
<gene>
    <name evidence="1" type="ORF">BKCO1_5000149</name>
</gene>